<gene>
    <name evidence="1" type="primary">HaOG214485</name>
    <name evidence="1" type="ORF">B5X24_HaOG214485</name>
</gene>
<dbReference type="Proteomes" id="UP000249218">
    <property type="component" value="Unassembled WGS sequence"/>
</dbReference>
<evidence type="ECO:0000313" key="2">
    <source>
        <dbReference type="Proteomes" id="UP000249218"/>
    </source>
</evidence>
<organism evidence="1 2">
    <name type="scientific">Helicoverpa armigera</name>
    <name type="common">Cotton bollworm</name>
    <name type="synonym">Heliothis armigera</name>
    <dbReference type="NCBI Taxonomy" id="29058"/>
    <lineage>
        <taxon>Eukaryota</taxon>
        <taxon>Metazoa</taxon>
        <taxon>Ecdysozoa</taxon>
        <taxon>Arthropoda</taxon>
        <taxon>Hexapoda</taxon>
        <taxon>Insecta</taxon>
        <taxon>Pterygota</taxon>
        <taxon>Neoptera</taxon>
        <taxon>Endopterygota</taxon>
        <taxon>Lepidoptera</taxon>
        <taxon>Glossata</taxon>
        <taxon>Ditrysia</taxon>
        <taxon>Noctuoidea</taxon>
        <taxon>Noctuidae</taxon>
        <taxon>Heliothinae</taxon>
        <taxon>Helicoverpa</taxon>
    </lineage>
</organism>
<accession>A0A2W1BAL3</accession>
<sequence>MAPVAAILDLACGSMADFRSILQKDWCSTFKMKYQLALSPHVASLVVKQLLHSSPAAADPSLQPALLTSWILTPPGDRALHPAASDFTIKVSRGQQRLPSPSADQLPPVQH</sequence>
<reference evidence="1 2" key="1">
    <citation type="journal article" date="2017" name="BMC Biol.">
        <title>Genomic innovations, transcriptional plasticity and gene loss underlying the evolution and divergence of two highly polyphagous and invasive Helicoverpa pest species.</title>
        <authorList>
            <person name="Pearce S.L."/>
            <person name="Clarke D.F."/>
            <person name="East P.D."/>
            <person name="Elfekih S."/>
            <person name="Gordon K.H."/>
            <person name="Jermiin L.S."/>
            <person name="McGaughran A."/>
            <person name="Oakeshott J.G."/>
            <person name="Papanikolaou A."/>
            <person name="Perera O.P."/>
            <person name="Rane R.V."/>
            <person name="Richards S."/>
            <person name="Tay W.T."/>
            <person name="Walsh T.K."/>
            <person name="Anderson A."/>
            <person name="Anderson C.J."/>
            <person name="Asgari S."/>
            <person name="Board P.G."/>
            <person name="Bretschneider A."/>
            <person name="Campbell P.M."/>
            <person name="Chertemps T."/>
            <person name="Christeller J.T."/>
            <person name="Coppin C.W."/>
            <person name="Downes S.J."/>
            <person name="Duan G."/>
            <person name="Farnsworth C.A."/>
            <person name="Good R.T."/>
            <person name="Han L.B."/>
            <person name="Han Y.C."/>
            <person name="Hatje K."/>
            <person name="Horne I."/>
            <person name="Huang Y.P."/>
            <person name="Hughes D.S."/>
            <person name="Jacquin-Joly E."/>
            <person name="James W."/>
            <person name="Jhangiani S."/>
            <person name="Kollmar M."/>
            <person name="Kuwar S.S."/>
            <person name="Li S."/>
            <person name="Liu N.Y."/>
            <person name="Maibeche M.T."/>
            <person name="Miller J.R."/>
            <person name="Montagne N."/>
            <person name="Perry T."/>
            <person name="Qu J."/>
            <person name="Song S.V."/>
            <person name="Sutton G.G."/>
            <person name="Vogel H."/>
            <person name="Walenz B.P."/>
            <person name="Xu W."/>
            <person name="Zhang H.J."/>
            <person name="Zou Z."/>
            <person name="Batterham P."/>
            <person name="Edwards O.R."/>
            <person name="Feyereisen R."/>
            <person name="Gibbs R.A."/>
            <person name="Heckel D.G."/>
            <person name="McGrath A."/>
            <person name="Robin C."/>
            <person name="Scherer S.E."/>
            <person name="Worley K.C."/>
            <person name="Wu Y.D."/>
        </authorList>
    </citation>
    <scope>NUCLEOTIDE SEQUENCE [LARGE SCALE GENOMIC DNA]</scope>
    <source>
        <strain evidence="1">Harm_GR_Male_#8</strain>
        <tissue evidence="1">Whole organism</tissue>
    </source>
</reference>
<evidence type="ECO:0000313" key="1">
    <source>
        <dbReference type="EMBL" id="PZC70994.1"/>
    </source>
</evidence>
<keyword evidence="2" id="KW-1185">Reference proteome</keyword>
<dbReference type="EMBL" id="KZ150408">
    <property type="protein sequence ID" value="PZC70994.1"/>
    <property type="molecule type" value="Genomic_DNA"/>
</dbReference>
<dbReference type="AlphaFoldDB" id="A0A2W1BAL3"/>
<proteinExistence type="predicted"/>
<protein>
    <submittedName>
        <fullName evidence="1">Uncharacterized protein</fullName>
    </submittedName>
</protein>
<name>A0A2W1BAL3_HELAM</name>